<keyword evidence="16" id="KW-1185">Reference proteome</keyword>
<dbReference type="GO" id="GO:0004385">
    <property type="term" value="F:GMP kinase activity"/>
    <property type="evidence" value="ECO:0007669"/>
    <property type="project" value="UniProtKB-UniRule"/>
</dbReference>
<comment type="function">
    <text evidence="1 13">Essential for recycling GMP and indirectly, cGMP.</text>
</comment>
<name>A0A850P5W1_9PROT</name>
<keyword evidence="8 13" id="KW-0547">Nucleotide-binding</keyword>
<dbReference type="CDD" id="cd00071">
    <property type="entry name" value="GMPK"/>
    <property type="match status" value="1"/>
</dbReference>
<evidence type="ECO:0000256" key="9">
    <source>
        <dbReference type="ARBA" id="ARBA00022777"/>
    </source>
</evidence>
<dbReference type="InterPro" id="IPR017665">
    <property type="entry name" value="Guanylate_kinase"/>
</dbReference>
<protein>
    <recommendedName>
        <fullName evidence="5 13">Guanylate kinase</fullName>
        <ecNumber evidence="4 13">2.7.4.8</ecNumber>
    </recommendedName>
    <alternativeName>
        <fullName evidence="11 13">GMP kinase</fullName>
    </alternativeName>
</protein>
<organism evidence="15 16">
    <name type="scientific">Ameyamaea chiangmaiensis</name>
    <dbReference type="NCBI Taxonomy" id="442969"/>
    <lineage>
        <taxon>Bacteria</taxon>
        <taxon>Pseudomonadati</taxon>
        <taxon>Pseudomonadota</taxon>
        <taxon>Alphaproteobacteria</taxon>
        <taxon>Acetobacterales</taxon>
        <taxon>Acetobacteraceae</taxon>
        <taxon>Ameyamaea</taxon>
    </lineage>
</organism>
<evidence type="ECO:0000256" key="7">
    <source>
        <dbReference type="ARBA" id="ARBA00022679"/>
    </source>
</evidence>
<accession>A0A850P5W1</accession>
<comment type="caution">
    <text evidence="15">The sequence shown here is derived from an EMBL/GenBank/DDBJ whole genome shotgun (WGS) entry which is preliminary data.</text>
</comment>
<dbReference type="PANTHER" id="PTHR23117">
    <property type="entry name" value="GUANYLATE KINASE-RELATED"/>
    <property type="match status" value="1"/>
</dbReference>
<dbReference type="EC" id="2.7.4.8" evidence="4 13"/>
<dbReference type="SUPFAM" id="SSF52540">
    <property type="entry name" value="P-loop containing nucleoside triphosphate hydrolases"/>
    <property type="match status" value="1"/>
</dbReference>
<dbReference type="GO" id="GO:0005524">
    <property type="term" value="F:ATP binding"/>
    <property type="evidence" value="ECO:0007669"/>
    <property type="project" value="UniProtKB-UniRule"/>
</dbReference>
<comment type="catalytic activity">
    <reaction evidence="12 13">
        <text>GMP + ATP = GDP + ADP</text>
        <dbReference type="Rhea" id="RHEA:20780"/>
        <dbReference type="ChEBI" id="CHEBI:30616"/>
        <dbReference type="ChEBI" id="CHEBI:58115"/>
        <dbReference type="ChEBI" id="CHEBI:58189"/>
        <dbReference type="ChEBI" id="CHEBI:456216"/>
        <dbReference type="EC" id="2.7.4.8"/>
    </reaction>
</comment>
<dbReference type="RefSeq" id="WP_176612334.1">
    <property type="nucleotide sequence ID" value="NZ_JABXXR010000006.1"/>
</dbReference>
<dbReference type="Pfam" id="PF00625">
    <property type="entry name" value="Guanylate_kin"/>
    <property type="match status" value="1"/>
</dbReference>
<evidence type="ECO:0000256" key="8">
    <source>
        <dbReference type="ARBA" id="ARBA00022741"/>
    </source>
</evidence>
<dbReference type="EMBL" id="JABXXR010000006">
    <property type="protein sequence ID" value="NVN39318.1"/>
    <property type="molecule type" value="Genomic_DNA"/>
</dbReference>
<feature type="domain" description="Guanylate kinase-like" evidence="14">
    <location>
        <begin position="13"/>
        <end position="192"/>
    </location>
</feature>
<dbReference type="Proteomes" id="UP000585665">
    <property type="component" value="Unassembled WGS sequence"/>
</dbReference>
<evidence type="ECO:0000256" key="13">
    <source>
        <dbReference type="HAMAP-Rule" id="MF_00328"/>
    </source>
</evidence>
<evidence type="ECO:0000256" key="1">
    <source>
        <dbReference type="ARBA" id="ARBA00003531"/>
    </source>
</evidence>
<comment type="subcellular location">
    <subcellularLocation>
        <location evidence="2 13">Cytoplasm</location>
    </subcellularLocation>
</comment>
<keyword evidence="10 13" id="KW-0067">ATP-binding</keyword>
<evidence type="ECO:0000313" key="15">
    <source>
        <dbReference type="EMBL" id="NVN39318.1"/>
    </source>
</evidence>
<dbReference type="PROSITE" id="PS50052">
    <property type="entry name" value="GUANYLATE_KINASE_2"/>
    <property type="match status" value="1"/>
</dbReference>
<gene>
    <name evidence="13 15" type="primary">gmk</name>
    <name evidence="15" type="ORF">HUK82_01885</name>
</gene>
<evidence type="ECO:0000256" key="2">
    <source>
        <dbReference type="ARBA" id="ARBA00004496"/>
    </source>
</evidence>
<dbReference type="SMART" id="SM00072">
    <property type="entry name" value="GuKc"/>
    <property type="match status" value="1"/>
</dbReference>
<dbReference type="Gene3D" id="3.40.50.300">
    <property type="entry name" value="P-loop containing nucleotide triphosphate hydrolases"/>
    <property type="match status" value="1"/>
</dbReference>
<evidence type="ECO:0000256" key="10">
    <source>
        <dbReference type="ARBA" id="ARBA00022840"/>
    </source>
</evidence>
<keyword evidence="7 13" id="KW-0808">Transferase</keyword>
<evidence type="ECO:0000256" key="11">
    <source>
        <dbReference type="ARBA" id="ARBA00030128"/>
    </source>
</evidence>
<evidence type="ECO:0000256" key="5">
    <source>
        <dbReference type="ARBA" id="ARBA00016296"/>
    </source>
</evidence>
<dbReference type="GO" id="GO:0005829">
    <property type="term" value="C:cytosol"/>
    <property type="evidence" value="ECO:0007669"/>
    <property type="project" value="TreeGrafter"/>
</dbReference>
<keyword evidence="6 13" id="KW-0963">Cytoplasm</keyword>
<dbReference type="PROSITE" id="PS00856">
    <property type="entry name" value="GUANYLATE_KINASE_1"/>
    <property type="match status" value="1"/>
</dbReference>
<dbReference type="PANTHER" id="PTHR23117:SF13">
    <property type="entry name" value="GUANYLATE KINASE"/>
    <property type="match status" value="1"/>
</dbReference>
<comment type="similarity">
    <text evidence="3 13">Belongs to the guanylate kinase family.</text>
</comment>
<evidence type="ECO:0000256" key="6">
    <source>
        <dbReference type="ARBA" id="ARBA00022490"/>
    </source>
</evidence>
<feature type="binding site" evidence="13">
    <location>
        <begin position="20"/>
        <end position="27"/>
    </location>
    <ligand>
        <name>ATP</name>
        <dbReference type="ChEBI" id="CHEBI:30616"/>
    </ligand>
</feature>
<sequence length="214" mass="23656">MAPHSSPAIRRRGVCFVLSAPSGAGKSTIANALRASEPDLRHSVSVTTRQPRPGEHEGVHYYFRTMEDFQSMSKSGDLLEGAIVFGRGYGTPRAPVEAALKSGLDMIFDIDWQGHRQLRAALPTDVVSLFVLPPSLQELEHRLHKRASDNQDEIDRRMKAARDEISHWQEFDHVIINADLDRAIADARAILTAARLQTRRQTGLPSVVASFGAP</sequence>
<dbReference type="InterPro" id="IPR008144">
    <property type="entry name" value="Guanylate_kin-like_dom"/>
</dbReference>
<keyword evidence="9 13" id="KW-0418">Kinase</keyword>
<reference evidence="15 16" key="1">
    <citation type="submission" date="2020-06" db="EMBL/GenBank/DDBJ databases">
        <title>Description of novel acetic acid bacteria.</title>
        <authorList>
            <person name="Sombolestani A."/>
        </authorList>
    </citation>
    <scope>NUCLEOTIDE SEQUENCE [LARGE SCALE GENOMIC DNA]</scope>
    <source>
        <strain evidence="15 16">LMG 27010</strain>
    </source>
</reference>
<evidence type="ECO:0000259" key="14">
    <source>
        <dbReference type="PROSITE" id="PS50052"/>
    </source>
</evidence>
<proteinExistence type="inferred from homology"/>
<dbReference type="NCBIfam" id="TIGR03263">
    <property type="entry name" value="guanyl_kin"/>
    <property type="match status" value="1"/>
</dbReference>
<dbReference type="AlphaFoldDB" id="A0A850P5W1"/>
<dbReference type="InterPro" id="IPR027417">
    <property type="entry name" value="P-loop_NTPase"/>
</dbReference>
<evidence type="ECO:0000313" key="16">
    <source>
        <dbReference type="Proteomes" id="UP000585665"/>
    </source>
</evidence>
<dbReference type="InterPro" id="IPR020590">
    <property type="entry name" value="Guanylate_kinase_CS"/>
</dbReference>
<evidence type="ECO:0000256" key="3">
    <source>
        <dbReference type="ARBA" id="ARBA00005790"/>
    </source>
</evidence>
<dbReference type="Gene3D" id="3.30.63.10">
    <property type="entry name" value="Guanylate Kinase phosphate binding domain"/>
    <property type="match status" value="1"/>
</dbReference>
<dbReference type="HAMAP" id="MF_00328">
    <property type="entry name" value="Guanylate_kinase"/>
    <property type="match status" value="1"/>
</dbReference>
<dbReference type="InterPro" id="IPR008145">
    <property type="entry name" value="GK/Ca_channel_bsu"/>
</dbReference>
<evidence type="ECO:0000256" key="4">
    <source>
        <dbReference type="ARBA" id="ARBA00012961"/>
    </source>
</evidence>
<evidence type="ECO:0000256" key="12">
    <source>
        <dbReference type="ARBA" id="ARBA00048594"/>
    </source>
</evidence>
<dbReference type="FunFam" id="3.30.63.10:FF:000005">
    <property type="entry name" value="Guanylate kinase"/>
    <property type="match status" value="1"/>
</dbReference>